<feature type="binding site" evidence="8">
    <location>
        <position position="67"/>
    </location>
    <ligand>
        <name>Mg(2+)</name>
        <dbReference type="ChEBI" id="CHEBI:18420"/>
        <label>1</label>
        <note>catalytic</note>
    </ligand>
</feature>
<dbReference type="PANTHER" id="PTHR20854:SF4">
    <property type="entry name" value="INOSITOL-1-MONOPHOSPHATASE-RELATED"/>
    <property type="match status" value="1"/>
</dbReference>
<comment type="cofactor">
    <cofactor evidence="2 8 9">
        <name>Mg(2+)</name>
        <dbReference type="ChEBI" id="CHEBI:18420"/>
    </cofactor>
</comment>
<evidence type="ECO:0000256" key="3">
    <source>
        <dbReference type="ARBA" id="ARBA00009759"/>
    </source>
</evidence>
<feature type="binding site" evidence="8">
    <location>
        <position position="85"/>
    </location>
    <ligand>
        <name>Mg(2+)</name>
        <dbReference type="ChEBI" id="CHEBI:18420"/>
        <label>1</label>
        <note>catalytic</note>
    </ligand>
</feature>
<dbReference type="FunFam" id="3.40.190.80:FF:000020">
    <property type="entry name" value="Fructose-1,6-bisphosphatase/inositol-1-monophosphatase"/>
    <property type="match status" value="1"/>
</dbReference>
<dbReference type="InterPro" id="IPR022337">
    <property type="entry name" value="Inositol_monophosphatase_SuhB"/>
</dbReference>
<evidence type="ECO:0000256" key="1">
    <source>
        <dbReference type="ARBA" id="ARBA00001033"/>
    </source>
</evidence>
<accession>A0A4Z0F8G0</accession>
<evidence type="ECO:0000256" key="4">
    <source>
        <dbReference type="ARBA" id="ARBA00022723"/>
    </source>
</evidence>
<feature type="binding site" evidence="8">
    <location>
        <position position="82"/>
    </location>
    <ligand>
        <name>Mg(2+)</name>
        <dbReference type="ChEBI" id="CHEBI:18420"/>
        <label>1</label>
        <note>catalytic</note>
    </ligand>
</feature>
<dbReference type="PANTHER" id="PTHR20854">
    <property type="entry name" value="INOSITOL MONOPHOSPHATASE"/>
    <property type="match status" value="1"/>
</dbReference>
<keyword evidence="6" id="KW-0889">Transcription antitermination</keyword>
<evidence type="ECO:0000256" key="6">
    <source>
        <dbReference type="ARBA" id="ARBA00022814"/>
    </source>
</evidence>
<comment type="catalytic activity">
    <reaction evidence="1 9">
        <text>a myo-inositol phosphate + H2O = myo-inositol + phosphate</text>
        <dbReference type="Rhea" id="RHEA:24056"/>
        <dbReference type="ChEBI" id="CHEBI:15377"/>
        <dbReference type="ChEBI" id="CHEBI:17268"/>
        <dbReference type="ChEBI" id="CHEBI:43474"/>
        <dbReference type="ChEBI" id="CHEBI:84139"/>
        <dbReference type="EC" id="3.1.3.25"/>
    </reaction>
</comment>
<dbReference type="PROSITE" id="PS00630">
    <property type="entry name" value="IMP_2"/>
    <property type="match status" value="1"/>
</dbReference>
<dbReference type="GO" id="GO:0007165">
    <property type="term" value="P:signal transduction"/>
    <property type="evidence" value="ECO:0007669"/>
    <property type="project" value="TreeGrafter"/>
</dbReference>
<feature type="binding site" evidence="8">
    <location>
        <position position="210"/>
    </location>
    <ligand>
        <name>Mg(2+)</name>
        <dbReference type="ChEBI" id="CHEBI:18420"/>
        <label>1</label>
        <note>catalytic</note>
    </ligand>
</feature>
<dbReference type="Gene3D" id="3.30.540.10">
    <property type="entry name" value="Fructose-1,6-Bisphosphatase, subunit A, domain 1"/>
    <property type="match status" value="1"/>
</dbReference>
<evidence type="ECO:0000256" key="9">
    <source>
        <dbReference type="RuleBase" id="RU364068"/>
    </source>
</evidence>
<dbReference type="CDD" id="cd01639">
    <property type="entry name" value="IMPase"/>
    <property type="match status" value="1"/>
</dbReference>
<dbReference type="EC" id="3.1.3.25" evidence="9"/>
<evidence type="ECO:0000313" key="10">
    <source>
        <dbReference type="EMBL" id="TFZ82653.1"/>
    </source>
</evidence>
<dbReference type="RefSeq" id="WP_135281640.1">
    <property type="nucleotide sequence ID" value="NZ_SRIO01000007.1"/>
</dbReference>
<dbReference type="InterPro" id="IPR000760">
    <property type="entry name" value="Inositol_monophosphatase-like"/>
</dbReference>
<sequence>MHPLLNIAVRAARRAGDIILRAANQRDTLTIDTKQRNDFVTETDRQAEEEIIQIIHKAYPDHAILGEEGGQIGDHEITWIIDPLDGTTNFIHGLPHYAVSIGIQIRGRLEHGVIHDPGRGEIYTATRGSGAFLNDRRIRVSSARGLENSLIGTGLPFRDFTHADAYYGMLQAIASKTAGIRRAGSAALDLAYVASGRLDGYWELGLKPWDIAAGIVLLQEAGGIIGGLAGEPSGFMESGNLVCGNPRMFAALVREIQPHLNEALTSPTRQ</sequence>
<dbReference type="PRINTS" id="PR00377">
    <property type="entry name" value="IMPHPHTASES"/>
</dbReference>
<dbReference type="OrthoDB" id="9785695at2"/>
<proteinExistence type="inferred from homology"/>
<gene>
    <name evidence="10" type="ORF">E4680_06715</name>
</gene>
<dbReference type="PRINTS" id="PR01959">
    <property type="entry name" value="SBIMPHPHTASE"/>
</dbReference>
<name>A0A4Z0F8G0_9GAMM</name>
<dbReference type="GO" id="GO:0008934">
    <property type="term" value="F:inositol monophosphate 1-phosphatase activity"/>
    <property type="evidence" value="ECO:0007669"/>
    <property type="project" value="InterPro"/>
</dbReference>
<dbReference type="SUPFAM" id="SSF56655">
    <property type="entry name" value="Carbohydrate phosphatase"/>
    <property type="match status" value="1"/>
</dbReference>
<evidence type="ECO:0000256" key="5">
    <source>
        <dbReference type="ARBA" id="ARBA00022801"/>
    </source>
</evidence>
<dbReference type="GO" id="GO:0046854">
    <property type="term" value="P:phosphatidylinositol phosphate biosynthetic process"/>
    <property type="evidence" value="ECO:0007669"/>
    <property type="project" value="InterPro"/>
</dbReference>
<dbReference type="InterPro" id="IPR020550">
    <property type="entry name" value="Inositol_monophosphatase_CS"/>
</dbReference>
<dbReference type="GO" id="GO:0046872">
    <property type="term" value="F:metal ion binding"/>
    <property type="evidence" value="ECO:0007669"/>
    <property type="project" value="UniProtKB-KW"/>
</dbReference>
<protein>
    <recommendedName>
        <fullName evidence="9">Inositol-1-monophosphatase</fullName>
        <ecNumber evidence="9">3.1.3.25</ecNumber>
    </recommendedName>
</protein>
<keyword evidence="6" id="KW-0805">Transcription regulation</keyword>
<dbReference type="GO" id="GO:0031564">
    <property type="term" value="P:transcription antitermination"/>
    <property type="evidence" value="ECO:0007669"/>
    <property type="project" value="UniProtKB-KW"/>
</dbReference>
<reference evidence="10 11" key="1">
    <citation type="journal article" date="2019" name="ISME J.">
        <title>Candidatus Macondimonas diazotrophica, a novel gammaproteobacterial genus dominating crude-oil-contaminated coastal sediments.</title>
        <authorList>
            <person name="Karthikeyan S."/>
            <person name="Konstantinidis K."/>
        </authorList>
    </citation>
    <scope>NUCLEOTIDE SEQUENCE [LARGE SCALE GENOMIC DNA]</scope>
    <source>
        <strain evidence="10 11">KTK01</strain>
    </source>
</reference>
<dbReference type="InterPro" id="IPR020583">
    <property type="entry name" value="Inositol_monoP_metal-BS"/>
</dbReference>
<dbReference type="Pfam" id="PF00459">
    <property type="entry name" value="Inositol_P"/>
    <property type="match status" value="1"/>
</dbReference>
<keyword evidence="11" id="KW-1185">Reference proteome</keyword>
<dbReference type="FunFam" id="3.30.540.10:FF:000003">
    <property type="entry name" value="Inositol-1-monophosphatase"/>
    <property type="match status" value="1"/>
</dbReference>
<organism evidence="10 11">
    <name type="scientific">Candidatus Macondimonas diazotrophica</name>
    <dbReference type="NCBI Taxonomy" id="2305248"/>
    <lineage>
        <taxon>Bacteria</taxon>
        <taxon>Pseudomonadati</taxon>
        <taxon>Pseudomonadota</taxon>
        <taxon>Gammaproteobacteria</taxon>
        <taxon>Chromatiales</taxon>
        <taxon>Ectothiorhodospiraceae</taxon>
        <taxon>Candidatus Macondimonas</taxon>
    </lineage>
</organism>
<feature type="binding site" evidence="8">
    <location>
        <position position="84"/>
    </location>
    <ligand>
        <name>Mg(2+)</name>
        <dbReference type="ChEBI" id="CHEBI:18420"/>
        <label>1</label>
        <note>catalytic</note>
    </ligand>
</feature>
<dbReference type="Gene3D" id="3.40.190.80">
    <property type="match status" value="1"/>
</dbReference>
<evidence type="ECO:0000256" key="7">
    <source>
        <dbReference type="ARBA" id="ARBA00022842"/>
    </source>
</evidence>
<keyword evidence="7 8" id="KW-0460">Magnesium</keyword>
<evidence type="ECO:0000256" key="8">
    <source>
        <dbReference type="PIRSR" id="PIRSR600760-2"/>
    </source>
</evidence>
<comment type="caution">
    <text evidence="10">The sequence shown here is derived from an EMBL/GenBank/DDBJ whole genome shotgun (WGS) entry which is preliminary data.</text>
</comment>
<dbReference type="EMBL" id="SRIO01000007">
    <property type="protein sequence ID" value="TFZ82653.1"/>
    <property type="molecule type" value="Genomic_DNA"/>
</dbReference>
<dbReference type="Proteomes" id="UP000297890">
    <property type="component" value="Unassembled WGS sequence"/>
</dbReference>
<dbReference type="PROSITE" id="PS00629">
    <property type="entry name" value="IMP_1"/>
    <property type="match status" value="1"/>
</dbReference>
<dbReference type="GO" id="GO:0006020">
    <property type="term" value="P:inositol metabolic process"/>
    <property type="evidence" value="ECO:0007669"/>
    <property type="project" value="TreeGrafter"/>
</dbReference>
<comment type="similarity">
    <text evidence="3 9">Belongs to the inositol monophosphatase superfamily.</text>
</comment>
<keyword evidence="5 9" id="KW-0378">Hydrolase</keyword>
<keyword evidence="4 8" id="KW-0479">Metal-binding</keyword>
<dbReference type="AlphaFoldDB" id="A0A4Z0F8G0"/>
<evidence type="ECO:0000313" key="11">
    <source>
        <dbReference type="Proteomes" id="UP000297890"/>
    </source>
</evidence>
<evidence type="ECO:0000256" key="2">
    <source>
        <dbReference type="ARBA" id="ARBA00001946"/>
    </source>
</evidence>
<dbReference type="InterPro" id="IPR033942">
    <property type="entry name" value="IMPase"/>
</dbReference>
<keyword evidence="6" id="KW-0804">Transcription</keyword>